<evidence type="ECO:0000256" key="1">
    <source>
        <dbReference type="ARBA" id="ARBA00004196"/>
    </source>
</evidence>
<dbReference type="GO" id="GO:0051539">
    <property type="term" value="F:4 iron, 4 sulfur cluster binding"/>
    <property type="evidence" value="ECO:0007669"/>
    <property type="project" value="UniProtKB-KW"/>
</dbReference>
<dbReference type="InterPro" id="IPR017900">
    <property type="entry name" value="4Fe4S_Fe_S_CS"/>
</dbReference>
<dbReference type="CDD" id="cd10560">
    <property type="entry name" value="FDH-O_like"/>
    <property type="match status" value="1"/>
</dbReference>
<proteinExistence type="predicted"/>
<dbReference type="AlphaFoldDB" id="A0A428ZEA8"/>
<feature type="binding site" evidence="7">
    <location>
        <position position="19"/>
    </location>
    <ligand>
        <name>[4Fe-4S] cluster</name>
        <dbReference type="ChEBI" id="CHEBI:49883"/>
        <label>1</label>
    </ligand>
</feature>
<keyword evidence="2 7" id="KW-0004">4Fe-4S</keyword>
<keyword evidence="8" id="KW-0472">Membrane</keyword>
<feature type="domain" description="4Fe-4S ferredoxin-type" evidence="9">
    <location>
        <begin position="10"/>
        <end position="40"/>
    </location>
</feature>
<protein>
    <submittedName>
        <fullName evidence="10">4Fe-4S dicluster domain-containing protein</fullName>
    </submittedName>
</protein>
<feature type="binding site" evidence="7">
    <location>
        <position position="86"/>
    </location>
    <ligand>
        <name>[4Fe-4S] cluster</name>
        <dbReference type="ChEBI" id="CHEBI:49883"/>
        <label>3</label>
    </ligand>
</feature>
<comment type="caution">
    <text evidence="10">The sequence shown here is derived from an EMBL/GenBank/DDBJ whole genome shotgun (WGS) entry which is preliminary data.</text>
</comment>
<dbReference type="PROSITE" id="PS51379">
    <property type="entry name" value="4FE4S_FER_2"/>
    <property type="match status" value="3"/>
</dbReference>
<evidence type="ECO:0000256" key="6">
    <source>
        <dbReference type="ARBA" id="ARBA00023014"/>
    </source>
</evidence>
<feature type="binding site" evidence="7">
    <location>
        <position position="25"/>
    </location>
    <ligand>
        <name>[4Fe-4S] cluster</name>
        <dbReference type="ChEBI" id="CHEBI:49883"/>
        <label>1</label>
    </ligand>
</feature>
<dbReference type="Proteomes" id="UP000287547">
    <property type="component" value="Unassembled WGS sequence"/>
</dbReference>
<evidence type="ECO:0000256" key="7">
    <source>
        <dbReference type="PIRSR" id="PIRSR036298-50"/>
    </source>
</evidence>
<dbReference type="Pfam" id="PF13247">
    <property type="entry name" value="Fer4_11"/>
    <property type="match status" value="1"/>
</dbReference>
<reference evidence="10 11" key="1">
    <citation type="submission" date="2018-05" db="EMBL/GenBank/DDBJ databases">
        <title>Evolution of GPA BGCs.</title>
        <authorList>
            <person name="Waglechner N."/>
            <person name="Wright G.D."/>
        </authorList>
    </citation>
    <scope>NUCLEOTIDE SEQUENCE [LARGE SCALE GENOMIC DNA]</scope>
    <source>
        <strain evidence="10 11">A82846</strain>
    </source>
</reference>
<feature type="binding site" evidence="7">
    <location>
        <position position="164"/>
    </location>
    <ligand>
        <name>[4Fe-4S] cluster</name>
        <dbReference type="ChEBI" id="CHEBI:49883"/>
        <label>1</label>
    </ligand>
</feature>
<evidence type="ECO:0000256" key="2">
    <source>
        <dbReference type="ARBA" id="ARBA00022485"/>
    </source>
</evidence>
<keyword evidence="5 7" id="KW-0408">Iron</keyword>
<dbReference type="InterPro" id="IPR051555">
    <property type="entry name" value="FDH_Electron_Transfer_Unit"/>
</dbReference>
<feature type="binding site" evidence="7">
    <location>
        <position position="145"/>
    </location>
    <ligand>
        <name>[4Fe-4S] cluster</name>
        <dbReference type="ChEBI" id="CHEBI:49883"/>
        <label>2</label>
    </ligand>
</feature>
<dbReference type="PROSITE" id="PS00198">
    <property type="entry name" value="4FE4S_FER_1"/>
    <property type="match status" value="1"/>
</dbReference>
<dbReference type="OrthoDB" id="9779457at2"/>
<feature type="binding site" evidence="7">
    <location>
        <position position="89"/>
    </location>
    <ligand>
        <name>[4Fe-4S] cluster</name>
        <dbReference type="ChEBI" id="CHEBI:49883"/>
        <label>3</label>
    </ligand>
</feature>
<feature type="domain" description="4Fe-4S ferredoxin-type" evidence="9">
    <location>
        <begin position="77"/>
        <end position="108"/>
    </location>
</feature>
<feature type="binding site" evidence="7">
    <location>
        <position position="121"/>
    </location>
    <ligand>
        <name>[4Fe-4S] cluster</name>
        <dbReference type="ChEBI" id="CHEBI:49883"/>
        <label>4</label>
    </ligand>
</feature>
<dbReference type="EMBL" id="QHKI01000009">
    <property type="protein sequence ID" value="RSM86298.1"/>
    <property type="molecule type" value="Genomic_DNA"/>
</dbReference>
<feature type="binding site" evidence="7">
    <location>
        <position position="148"/>
    </location>
    <ligand>
        <name>[4Fe-4S] cluster</name>
        <dbReference type="ChEBI" id="CHEBI:49883"/>
        <label>2</label>
    </ligand>
</feature>
<keyword evidence="4" id="KW-0677">Repeat</keyword>
<gene>
    <name evidence="10" type="ORF">DMH04_14115</name>
</gene>
<evidence type="ECO:0000313" key="10">
    <source>
        <dbReference type="EMBL" id="RSM86298.1"/>
    </source>
</evidence>
<keyword evidence="8" id="KW-1133">Transmembrane helix</keyword>
<feature type="binding site" evidence="7">
    <location>
        <position position="29"/>
    </location>
    <ligand>
        <name>[4Fe-4S] cluster</name>
        <dbReference type="ChEBI" id="CHEBI:49883"/>
        <label>2</label>
    </ligand>
</feature>
<dbReference type="InterPro" id="IPR017896">
    <property type="entry name" value="4Fe4S_Fe-S-bd"/>
</dbReference>
<dbReference type="Gene3D" id="3.30.70.20">
    <property type="match status" value="2"/>
</dbReference>
<accession>A0A428ZEA8</accession>
<evidence type="ECO:0000256" key="4">
    <source>
        <dbReference type="ARBA" id="ARBA00022737"/>
    </source>
</evidence>
<dbReference type="PANTHER" id="PTHR43545">
    <property type="entry name" value="FORMATE DEHYDROGENASE, NITRATE-INDUCIBLE, IRON-SULFUR SUBUNIT"/>
    <property type="match status" value="1"/>
</dbReference>
<feature type="binding site" evidence="7">
    <location>
        <position position="128"/>
    </location>
    <ligand>
        <name>[4Fe-4S] cluster</name>
        <dbReference type="ChEBI" id="CHEBI:49883"/>
        <label>3</label>
    </ligand>
</feature>
<dbReference type="PANTHER" id="PTHR43545:SF4">
    <property type="entry name" value="IRON-SULFUR PROTEIN"/>
    <property type="match status" value="1"/>
</dbReference>
<name>A0A428ZEA8_KIBAR</name>
<comment type="subcellular location">
    <subcellularLocation>
        <location evidence="1">Cell envelope</location>
    </subcellularLocation>
</comment>
<comment type="cofactor">
    <cofactor evidence="7">
        <name>[4Fe-4S] cluster</name>
        <dbReference type="ChEBI" id="CHEBI:49883"/>
    </cofactor>
    <text evidence="7">Binds 4 [4Fe-4S] clusters per subunit.</text>
</comment>
<feature type="binding site" evidence="7">
    <location>
        <position position="94"/>
    </location>
    <ligand>
        <name>[4Fe-4S] cluster</name>
        <dbReference type="ChEBI" id="CHEBI:49883"/>
        <label>3</label>
    </ligand>
</feature>
<dbReference type="GO" id="GO:0030313">
    <property type="term" value="C:cell envelope"/>
    <property type="evidence" value="ECO:0007669"/>
    <property type="project" value="UniProtKB-SubCell"/>
</dbReference>
<evidence type="ECO:0000313" key="11">
    <source>
        <dbReference type="Proteomes" id="UP000287547"/>
    </source>
</evidence>
<sequence length="273" mass="29570">MPEITPGKAYGFFTDTSVCIGCKACEVACKQWNELPGNDPVFGDGYDNTGSLGAQNWRHVQFIDNVPDETAAPGQGKAWLMMSDVCKHCQHASCMEVCPTGALIRTEFDSVYIQPDVCNGCRNCIAACPYGVIEQDDRKGIAQKCTLCYDRLQGGLEPACAKACPTDSIQFGPLDELRQMAQQRLDTLHDQGVTQARLYGADESVYGGLNAFFLLMDEPEAYKMPNAENAVLPSRNNLGGYLGALGTAILAVLGGLFALRRRKEAVAEAGDEH</sequence>
<evidence type="ECO:0000256" key="8">
    <source>
        <dbReference type="SAM" id="Phobius"/>
    </source>
</evidence>
<dbReference type="SUPFAM" id="SSF54862">
    <property type="entry name" value="4Fe-4S ferredoxins"/>
    <property type="match status" value="1"/>
</dbReference>
<feature type="binding site" evidence="7">
    <location>
        <position position="160"/>
    </location>
    <ligand>
        <name>[4Fe-4S] cluster</name>
        <dbReference type="ChEBI" id="CHEBI:49883"/>
        <label>2</label>
    </ligand>
</feature>
<dbReference type="PIRSF" id="PIRSF036298">
    <property type="entry name" value="FDH_4Fe4S"/>
    <property type="match status" value="1"/>
</dbReference>
<evidence type="ECO:0000256" key="3">
    <source>
        <dbReference type="ARBA" id="ARBA00022723"/>
    </source>
</evidence>
<dbReference type="InterPro" id="IPR014603">
    <property type="entry name" value="Formate_DH_Fe-S_su"/>
</dbReference>
<organism evidence="10 11">
    <name type="scientific">Kibdelosporangium aridum</name>
    <dbReference type="NCBI Taxonomy" id="2030"/>
    <lineage>
        <taxon>Bacteria</taxon>
        <taxon>Bacillati</taxon>
        <taxon>Actinomycetota</taxon>
        <taxon>Actinomycetes</taxon>
        <taxon>Pseudonocardiales</taxon>
        <taxon>Pseudonocardiaceae</taxon>
        <taxon>Kibdelosporangium</taxon>
    </lineage>
</organism>
<keyword evidence="6 7" id="KW-0411">Iron-sulfur</keyword>
<dbReference type="GO" id="GO:0015944">
    <property type="term" value="P:formate oxidation"/>
    <property type="evidence" value="ECO:0007669"/>
    <property type="project" value="InterPro"/>
</dbReference>
<dbReference type="RefSeq" id="WP_037256236.1">
    <property type="nucleotide sequence ID" value="NZ_QHKI01000009.1"/>
</dbReference>
<feature type="transmembrane region" description="Helical" evidence="8">
    <location>
        <begin position="238"/>
        <end position="259"/>
    </location>
</feature>
<evidence type="ECO:0000256" key="5">
    <source>
        <dbReference type="ARBA" id="ARBA00023004"/>
    </source>
</evidence>
<feature type="binding site" evidence="7">
    <location>
        <position position="124"/>
    </location>
    <ligand>
        <name>[4Fe-4S] cluster</name>
        <dbReference type="ChEBI" id="CHEBI:49883"/>
        <label>4</label>
    </ligand>
</feature>
<feature type="domain" description="4Fe-4S ferredoxin-type" evidence="9">
    <location>
        <begin position="109"/>
        <end position="138"/>
    </location>
</feature>
<keyword evidence="8" id="KW-0812">Transmembrane</keyword>
<dbReference type="GO" id="GO:0046872">
    <property type="term" value="F:metal ion binding"/>
    <property type="evidence" value="ECO:0007669"/>
    <property type="project" value="UniProtKB-KW"/>
</dbReference>
<dbReference type="GO" id="GO:0045333">
    <property type="term" value="P:cellular respiration"/>
    <property type="evidence" value="ECO:0007669"/>
    <property type="project" value="InterPro"/>
</dbReference>
<evidence type="ECO:0000259" key="9">
    <source>
        <dbReference type="PROSITE" id="PS51379"/>
    </source>
</evidence>
<dbReference type="Pfam" id="PF12800">
    <property type="entry name" value="Fer4_4"/>
    <property type="match status" value="1"/>
</dbReference>
<feature type="binding site" evidence="7">
    <location>
        <position position="118"/>
    </location>
    <ligand>
        <name>[4Fe-4S] cluster</name>
        <dbReference type="ChEBI" id="CHEBI:49883"/>
        <label>4</label>
    </ligand>
</feature>
<feature type="binding site" evidence="7">
    <location>
        <position position="22"/>
    </location>
    <ligand>
        <name>[4Fe-4S] cluster</name>
        <dbReference type="ChEBI" id="CHEBI:49883"/>
        <label>1</label>
    </ligand>
</feature>
<feature type="binding site" evidence="7">
    <location>
        <position position="98"/>
    </location>
    <ligand>
        <name>[4Fe-4S] cluster</name>
        <dbReference type="ChEBI" id="CHEBI:49883"/>
        <label>4</label>
    </ligand>
</feature>
<keyword evidence="3 7" id="KW-0479">Metal-binding</keyword>